<reference evidence="2" key="1">
    <citation type="submission" date="2021-01" db="EMBL/GenBank/DDBJ databases">
        <title>Whole genome shotgun sequence of Cellulomonas pakistanensis NBRC 110800.</title>
        <authorList>
            <person name="Komaki H."/>
            <person name="Tamura T."/>
        </authorList>
    </citation>
    <scope>NUCLEOTIDE SEQUENCE</scope>
    <source>
        <strain evidence="2">NBRC 110800</strain>
    </source>
</reference>
<proteinExistence type="predicted"/>
<dbReference type="AlphaFoldDB" id="A0A919PBP2"/>
<gene>
    <name evidence="2" type="ORF">Cpa01nite_06780</name>
</gene>
<feature type="compositionally biased region" description="Acidic residues" evidence="1">
    <location>
        <begin position="285"/>
        <end position="298"/>
    </location>
</feature>
<name>A0A919PBP2_9CELL</name>
<keyword evidence="3" id="KW-1185">Reference proteome</keyword>
<evidence type="ECO:0000313" key="3">
    <source>
        <dbReference type="Proteomes" id="UP000642125"/>
    </source>
</evidence>
<feature type="region of interest" description="Disordered" evidence="1">
    <location>
        <begin position="278"/>
        <end position="304"/>
    </location>
</feature>
<evidence type="ECO:0000313" key="2">
    <source>
        <dbReference type="EMBL" id="GIG35297.1"/>
    </source>
</evidence>
<comment type="caution">
    <text evidence="2">The sequence shown here is derived from an EMBL/GenBank/DDBJ whole genome shotgun (WGS) entry which is preliminary data.</text>
</comment>
<dbReference type="Proteomes" id="UP000642125">
    <property type="component" value="Unassembled WGS sequence"/>
</dbReference>
<evidence type="ECO:0000256" key="1">
    <source>
        <dbReference type="SAM" id="MobiDB-lite"/>
    </source>
</evidence>
<dbReference type="EMBL" id="BONO01000003">
    <property type="protein sequence ID" value="GIG35297.1"/>
    <property type="molecule type" value="Genomic_DNA"/>
</dbReference>
<dbReference type="RefSeq" id="WP_203667351.1">
    <property type="nucleotide sequence ID" value="NZ_BONO01000003.1"/>
</dbReference>
<sequence>MRTSDFSRTPPLGRAEALVVTDRVRSAAGAPGMVRQRRFRERDLPGGVARRRGVLAFFATLADAERFAADAERSAAGTGGGFAHVYAAEPEGYSNGVWRAEDRSMAHVERFAALSGEVRRGVEPPRVAEGGDGAPGYPRRPGGSSGRREGGGRRGRATGADRPAGARGPRAHPGLADARAMFVGATRYTGPLAWLALARTWYPMVAKMQRLRGFRWYAVYWSPPFTLGTLAFFSGRDELLAFARMPEHRDLMRWITDGERWGTGGYIRLHGRVDAAARSAAADPADPDADPVDADPADDAGGTA</sequence>
<accession>A0A919PBP2</accession>
<evidence type="ECO:0008006" key="4">
    <source>
        <dbReference type="Google" id="ProtNLM"/>
    </source>
</evidence>
<feature type="compositionally biased region" description="Low complexity" evidence="1">
    <location>
        <begin position="157"/>
        <end position="172"/>
    </location>
</feature>
<protein>
    <recommendedName>
        <fullName evidence="4">DUF4188 domain-containing protein</fullName>
    </recommendedName>
</protein>
<organism evidence="2 3">
    <name type="scientific">Cellulomonas pakistanensis</name>
    <dbReference type="NCBI Taxonomy" id="992287"/>
    <lineage>
        <taxon>Bacteria</taxon>
        <taxon>Bacillati</taxon>
        <taxon>Actinomycetota</taxon>
        <taxon>Actinomycetes</taxon>
        <taxon>Micrococcales</taxon>
        <taxon>Cellulomonadaceae</taxon>
        <taxon>Cellulomonas</taxon>
    </lineage>
</organism>
<feature type="region of interest" description="Disordered" evidence="1">
    <location>
        <begin position="122"/>
        <end position="172"/>
    </location>
</feature>